<evidence type="ECO:0000313" key="1">
    <source>
        <dbReference type="EMBL" id="GAA3990472.1"/>
    </source>
</evidence>
<keyword evidence="2" id="KW-1185">Reference proteome</keyword>
<name>A0ABP7R153_9BACT</name>
<dbReference type="Proteomes" id="UP001501556">
    <property type="component" value="Unassembled WGS sequence"/>
</dbReference>
<proteinExistence type="predicted"/>
<evidence type="ECO:0008006" key="3">
    <source>
        <dbReference type="Google" id="ProtNLM"/>
    </source>
</evidence>
<reference evidence="2" key="1">
    <citation type="journal article" date="2019" name="Int. J. Syst. Evol. Microbiol.">
        <title>The Global Catalogue of Microorganisms (GCM) 10K type strain sequencing project: providing services to taxonomists for standard genome sequencing and annotation.</title>
        <authorList>
            <consortium name="The Broad Institute Genomics Platform"/>
            <consortium name="The Broad Institute Genome Sequencing Center for Infectious Disease"/>
            <person name="Wu L."/>
            <person name="Ma J."/>
        </authorList>
    </citation>
    <scope>NUCLEOTIDE SEQUENCE [LARGE SCALE GENOMIC DNA]</scope>
    <source>
        <strain evidence="2">JCM 17217</strain>
    </source>
</reference>
<accession>A0ABP7R153</accession>
<protein>
    <recommendedName>
        <fullName evidence="3">Por secretion system C-terminal sorting domain-containing protein</fullName>
    </recommendedName>
</protein>
<comment type="caution">
    <text evidence="1">The sequence shown here is derived from an EMBL/GenBank/DDBJ whole genome shotgun (WGS) entry which is preliminary data.</text>
</comment>
<organism evidence="1 2">
    <name type="scientific">Hymenobacter antarcticus</name>
    <dbReference type="NCBI Taxonomy" id="486270"/>
    <lineage>
        <taxon>Bacteria</taxon>
        <taxon>Pseudomonadati</taxon>
        <taxon>Bacteroidota</taxon>
        <taxon>Cytophagia</taxon>
        <taxon>Cytophagales</taxon>
        <taxon>Hymenobacteraceae</taxon>
        <taxon>Hymenobacter</taxon>
    </lineage>
</organism>
<sequence>MLSNTWKNGRVECAGTFPNATPRGYQEVVLRTPFAYPNTATQNLAVLVLRKAGNVQATIGPRARYLYGITTNPIRIACRRYTGSDPVTSNTTLTATNISPNIRLTFGTPSATKTGAGTATARLFPLPAAASTTLDARGWAGPLTYFITDALGRVVRPATALPLAADGQYQLALSGLPTGTYHLHLAGTARREVLSLVRE</sequence>
<evidence type="ECO:0000313" key="2">
    <source>
        <dbReference type="Proteomes" id="UP001501556"/>
    </source>
</evidence>
<gene>
    <name evidence="1" type="ORF">GCM10022407_38740</name>
</gene>
<dbReference type="EMBL" id="BAABDI010000039">
    <property type="protein sequence ID" value="GAA3990472.1"/>
    <property type="molecule type" value="Genomic_DNA"/>
</dbReference>